<comment type="caution">
    <text evidence="8">The sequence shown here is derived from an EMBL/GenBank/DDBJ whole genome shotgun (WGS) entry which is preliminary data.</text>
</comment>
<protein>
    <submittedName>
        <fullName evidence="8">Tyrosine-type recombinase/integrase</fullName>
    </submittedName>
</protein>
<dbReference type="Gene3D" id="1.10.150.130">
    <property type="match status" value="1"/>
</dbReference>
<sequence length="588" mass="65361">MNVSTFKRCRCRADGKELGAKCPKLRRADGSYNPRHGYWSWMVDIPVERGQKRNRPKRGNRKTQDEAAKEGTAVAALLAIPEAGRLGEKERGEIMALVDRALKAGAPLPSADVIRRRVKTGLSVSTDVLVGDFLTTWLAGKKDIRSTTRRGYETHIRVYLVPHLGRIPIEKLRAAHISAMFDEIDAENERIRQVRKDGTAEQRAALRYRKIAGPATKQRIRACLRSALNDARAEGLVEVNVAGGKLIKMESAKKPKALVWTKERVARWQEIRTQIAALETDRTGALDRCDWTEARRLAAEIEALREKERPSKVMVWTPAQTGRFLDFVSGHRLYAMFHLITFRGLRRGESCGLRWIDLDLDEGIATIAEQLVTVGWEVEEGEPKSEAGNRDVALDAGTVQVIRAHRRQQLEDRLRWGSAWIDSGRVFTREDGSELHPASVTDMFNSLVEEAGLPPIRLHDLRHGAATLAKAAGIDTKVISEMLGHSSRKITDDTYTSVFVEVAKEAAEAVVGIVPRAVVGRLPDPAGLRLVPDGPEMMKGAPSDGENALLNRGAPEGTRTPNLLIRRSGRSVRRRSPSYGYPCQRTSA</sequence>
<evidence type="ECO:0000259" key="7">
    <source>
        <dbReference type="PROSITE" id="PS51900"/>
    </source>
</evidence>
<dbReference type="InterPro" id="IPR004107">
    <property type="entry name" value="Integrase_SAM-like_N"/>
</dbReference>
<keyword evidence="9" id="KW-1185">Reference proteome</keyword>
<evidence type="ECO:0000256" key="1">
    <source>
        <dbReference type="ARBA" id="ARBA00022908"/>
    </source>
</evidence>
<dbReference type="Pfam" id="PF14659">
    <property type="entry name" value="Phage_int_SAM_3"/>
    <property type="match status" value="1"/>
</dbReference>
<feature type="region of interest" description="Disordered" evidence="5">
    <location>
        <begin position="569"/>
        <end position="588"/>
    </location>
</feature>
<evidence type="ECO:0000256" key="3">
    <source>
        <dbReference type="ARBA" id="ARBA00023172"/>
    </source>
</evidence>
<evidence type="ECO:0000313" key="8">
    <source>
        <dbReference type="EMBL" id="MDQ7910772.1"/>
    </source>
</evidence>
<dbReference type="PANTHER" id="PTHR30349:SF91">
    <property type="entry name" value="INTA PROTEIN"/>
    <property type="match status" value="1"/>
</dbReference>
<evidence type="ECO:0000313" key="9">
    <source>
        <dbReference type="Proteomes" id="UP001230908"/>
    </source>
</evidence>
<dbReference type="InterPro" id="IPR044068">
    <property type="entry name" value="CB"/>
</dbReference>
<dbReference type="RefSeq" id="WP_308718014.1">
    <property type="nucleotide sequence ID" value="NZ_JAVHUY010000062.1"/>
</dbReference>
<organism evidence="8 9">
    <name type="scientific">Phytohabitans maris</name>
    <dbReference type="NCBI Taxonomy" id="3071409"/>
    <lineage>
        <taxon>Bacteria</taxon>
        <taxon>Bacillati</taxon>
        <taxon>Actinomycetota</taxon>
        <taxon>Actinomycetes</taxon>
        <taxon>Micromonosporales</taxon>
        <taxon>Micromonosporaceae</taxon>
    </lineage>
</organism>
<gene>
    <name evidence="8" type="ORF">RB614_40405</name>
</gene>
<reference evidence="8 9" key="1">
    <citation type="submission" date="2023-08" db="EMBL/GenBank/DDBJ databases">
        <title>Phytohabitans sansha sp. nov., isolated from marine sediment.</title>
        <authorList>
            <person name="Zhao Y."/>
            <person name="Yi K."/>
        </authorList>
    </citation>
    <scope>NUCLEOTIDE SEQUENCE [LARGE SCALE GENOMIC DNA]</scope>
    <source>
        <strain evidence="8 9">ZYX-F-186</strain>
    </source>
</reference>
<keyword evidence="2 4" id="KW-0238">DNA-binding</keyword>
<feature type="region of interest" description="Disordered" evidence="5">
    <location>
        <begin position="540"/>
        <end position="561"/>
    </location>
</feature>
<dbReference type="Pfam" id="PF00589">
    <property type="entry name" value="Phage_integrase"/>
    <property type="match status" value="1"/>
</dbReference>
<dbReference type="EMBL" id="JAVHUY010000062">
    <property type="protein sequence ID" value="MDQ7910772.1"/>
    <property type="molecule type" value="Genomic_DNA"/>
</dbReference>
<proteinExistence type="predicted"/>
<evidence type="ECO:0000256" key="2">
    <source>
        <dbReference type="ARBA" id="ARBA00023125"/>
    </source>
</evidence>
<dbReference type="Proteomes" id="UP001230908">
    <property type="component" value="Unassembled WGS sequence"/>
</dbReference>
<dbReference type="InterPro" id="IPR011010">
    <property type="entry name" value="DNA_brk_join_enz"/>
</dbReference>
<keyword evidence="3" id="KW-0233">DNA recombination</keyword>
<dbReference type="InterPro" id="IPR010998">
    <property type="entry name" value="Integrase_recombinase_N"/>
</dbReference>
<name>A0ABU0ZW94_9ACTN</name>
<dbReference type="PROSITE" id="PS51900">
    <property type="entry name" value="CB"/>
    <property type="match status" value="1"/>
</dbReference>
<keyword evidence="1" id="KW-0229">DNA integration</keyword>
<dbReference type="SUPFAM" id="SSF56349">
    <property type="entry name" value="DNA breaking-rejoining enzymes"/>
    <property type="match status" value="2"/>
</dbReference>
<feature type="domain" description="Core-binding (CB)" evidence="7">
    <location>
        <begin position="124"/>
        <end position="232"/>
    </location>
</feature>
<dbReference type="CDD" id="cd01189">
    <property type="entry name" value="INT_ICEBs1_C_like"/>
    <property type="match status" value="1"/>
</dbReference>
<evidence type="ECO:0000256" key="5">
    <source>
        <dbReference type="SAM" id="MobiDB-lite"/>
    </source>
</evidence>
<dbReference type="InterPro" id="IPR013762">
    <property type="entry name" value="Integrase-like_cat_sf"/>
</dbReference>
<dbReference type="InterPro" id="IPR050090">
    <property type="entry name" value="Tyrosine_recombinase_XerCD"/>
</dbReference>
<dbReference type="InterPro" id="IPR002104">
    <property type="entry name" value="Integrase_catalytic"/>
</dbReference>
<dbReference type="PROSITE" id="PS51898">
    <property type="entry name" value="TYR_RECOMBINASE"/>
    <property type="match status" value="1"/>
</dbReference>
<evidence type="ECO:0000256" key="4">
    <source>
        <dbReference type="PROSITE-ProRule" id="PRU01248"/>
    </source>
</evidence>
<dbReference type="Gene3D" id="1.10.443.10">
    <property type="entry name" value="Intergrase catalytic core"/>
    <property type="match status" value="1"/>
</dbReference>
<dbReference type="PANTHER" id="PTHR30349">
    <property type="entry name" value="PHAGE INTEGRASE-RELATED"/>
    <property type="match status" value="1"/>
</dbReference>
<evidence type="ECO:0000259" key="6">
    <source>
        <dbReference type="PROSITE" id="PS51898"/>
    </source>
</evidence>
<accession>A0ABU0ZW94</accession>
<feature type="domain" description="Tyr recombinase" evidence="6">
    <location>
        <begin position="311"/>
        <end position="508"/>
    </location>
</feature>